<gene>
    <name evidence="10" type="ORF">BJ554DRAFT_8306</name>
</gene>
<evidence type="ECO:0000256" key="1">
    <source>
        <dbReference type="ARBA" id="ARBA00004123"/>
    </source>
</evidence>
<dbReference type="InterPro" id="IPR003395">
    <property type="entry name" value="RecF/RecN/SMC_N"/>
</dbReference>
<evidence type="ECO:0000256" key="6">
    <source>
        <dbReference type="ARBA" id="ARBA00023242"/>
    </source>
</evidence>
<feature type="region of interest" description="Disordered" evidence="8">
    <location>
        <begin position="245"/>
        <end position="269"/>
    </location>
</feature>
<sequence length="269" mass="30691">MGRLQRVELENFKSYRGHQVIGPFHNFTSVIGPNGSGKSNLMDAISFVLGIKSSHLRSSSLKELIYRGKAMEDGPPETGANAPEAGRENQNNPTKASVLAVYVDDEQNETRFMRSVTIAGGSEYRLNERVVTYNTYSAALEKQNILPGIFWFFRQVSIARFARLLFRHAARFNAYRRFQGDVEAIASQSPKDLTKLIEQISGSLDLKQEYEELKTQQELATENSTFNFNKKRGINAEIKQYQEQKEQAERLDRLQDERPFALETFPPRT</sequence>
<feature type="compositionally biased region" description="Basic and acidic residues" evidence="8">
    <location>
        <begin position="245"/>
        <end position="260"/>
    </location>
</feature>
<keyword evidence="6" id="KW-0539">Nucleus</keyword>
<keyword evidence="7" id="KW-0131">Cell cycle</keyword>
<dbReference type="GO" id="GO:0003677">
    <property type="term" value="F:DNA binding"/>
    <property type="evidence" value="ECO:0007669"/>
    <property type="project" value="TreeGrafter"/>
</dbReference>
<dbReference type="OrthoDB" id="5575062at2759"/>
<dbReference type="GO" id="GO:0051301">
    <property type="term" value="P:cell division"/>
    <property type="evidence" value="ECO:0007669"/>
    <property type="project" value="UniProtKB-KW"/>
</dbReference>
<comment type="caution">
    <text evidence="10">The sequence shown here is derived from an EMBL/GenBank/DDBJ whole genome shotgun (WGS) entry which is preliminary data.</text>
</comment>
<dbReference type="SUPFAM" id="SSF52540">
    <property type="entry name" value="P-loop containing nucleoside triphosphate hydrolases"/>
    <property type="match status" value="1"/>
</dbReference>
<keyword evidence="4" id="KW-0132">Cell division</keyword>
<feature type="domain" description="RecF/RecN/SMC N-terminal" evidence="9">
    <location>
        <begin position="4"/>
        <end position="147"/>
    </location>
</feature>
<evidence type="ECO:0000256" key="7">
    <source>
        <dbReference type="ARBA" id="ARBA00023306"/>
    </source>
</evidence>
<evidence type="ECO:0000256" key="3">
    <source>
        <dbReference type="ARBA" id="ARBA00022454"/>
    </source>
</evidence>
<dbReference type="GO" id="GO:0005524">
    <property type="term" value="F:ATP binding"/>
    <property type="evidence" value="ECO:0007669"/>
    <property type="project" value="InterPro"/>
</dbReference>
<keyword evidence="5" id="KW-0498">Mitosis</keyword>
<dbReference type="InterPro" id="IPR027417">
    <property type="entry name" value="P-loop_NTPase"/>
</dbReference>
<keyword evidence="3" id="KW-0158">Chromosome</keyword>
<organism evidence="10 11">
    <name type="scientific">Olpidium bornovanus</name>
    <dbReference type="NCBI Taxonomy" id="278681"/>
    <lineage>
        <taxon>Eukaryota</taxon>
        <taxon>Fungi</taxon>
        <taxon>Fungi incertae sedis</taxon>
        <taxon>Olpidiomycota</taxon>
        <taxon>Olpidiomycotina</taxon>
        <taxon>Olpidiomycetes</taxon>
        <taxon>Olpidiales</taxon>
        <taxon>Olpidiaceae</taxon>
        <taxon>Olpidium</taxon>
    </lineage>
</organism>
<name>A0A8H8DIP7_9FUNG</name>
<evidence type="ECO:0000256" key="5">
    <source>
        <dbReference type="ARBA" id="ARBA00022776"/>
    </source>
</evidence>
<dbReference type="GO" id="GO:0005634">
    <property type="term" value="C:nucleus"/>
    <property type="evidence" value="ECO:0007669"/>
    <property type="project" value="UniProtKB-SubCell"/>
</dbReference>
<keyword evidence="11" id="KW-1185">Reference proteome</keyword>
<evidence type="ECO:0000256" key="2">
    <source>
        <dbReference type="ARBA" id="ARBA00004286"/>
    </source>
</evidence>
<evidence type="ECO:0000313" key="10">
    <source>
        <dbReference type="EMBL" id="KAG5459740.1"/>
    </source>
</evidence>
<feature type="region of interest" description="Disordered" evidence="8">
    <location>
        <begin position="67"/>
        <end position="92"/>
    </location>
</feature>
<proteinExistence type="predicted"/>
<dbReference type="CDD" id="cd03275">
    <property type="entry name" value="ABC_SMC1_euk"/>
    <property type="match status" value="1"/>
</dbReference>
<dbReference type="EMBL" id="JAEFCI010006365">
    <property type="protein sequence ID" value="KAG5459740.1"/>
    <property type="molecule type" value="Genomic_DNA"/>
</dbReference>
<evidence type="ECO:0000259" key="9">
    <source>
        <dbReference type="Pfam" id="PF02463"/>
    </source>
</evidence>
<comment type="subcellular location">
    <subcellularLocation>
        <location evidence="2">Chromosome</location>
    </subcellularLocation>
    <subcellularLocation>
        <location evidence="1">Nucleus</location>
    </subcellularLocation>
</comment>
<dbReference type="GO" id="GO:0007062">
    <property type="term" value="P:sister chromatid cohesion"/>
    <property type="evidence" value="ECO:0007669"/>
    <property type="project" value="InterPro"/>
</dbReference>
<dbReference type="AlphaFoldDB" id="A0A8H8DIP7"/>
<dbReference type="InterPro" id="IPR028468">
    <property type="entry name" value="Smc1_ABC"/>
</dbReference>
<protein>
    <submittedName>
        <fullName evidence="10">RecF/RecN/SMC N terminal domain-containing protein</fullName>
    </submittedName>
</protein>
<dbReference type="PANTHER" id="PTHR18937:SF12">
    <property type="entry name" value="STRUCTURAL MAINTENANCE OF CHROMOSOMES PROTEIN"/>
    <property type="match status" value="1"/>
</dbReference>
<dbReference type="PANTHER" id="PTHR18937">
    <property type="entry name" value="STRUCTURAL MAINTENANCE OF CHROMOSOMES SMC FAMILY MEMBER"/>
    <property type="match status" value="1"/>
</dbReference>
<accession>A0A8H8DIP7</accession>
<evidence type="ECO:0000313" key="11">
    <source>
        <dbReference type="Proteomes" id="UP000673691"/>
    </source>
</evidence>
<evidence type="ECO:0000256" key="8">
    <source>
        <dbReference type="SAM" id="MobiDB-lite"/>
    </source>
</evidence>
<evidence type="ECO:0000256" key="4">
    <source>
        <dbReference type="ARBA" id="ARBA00022618"/>
    </source>
</evidence>
<dbReference type="Proteomes" id="UP000673691">
    <property type="component" value="Unassembled WGS sequence"/>
</dbReference>
<dbReference type="Gene3D" id="3.40.50.300">
    <property type="entry name" value="P-loop containing nucleotide triphosphate hydrolases"/>
    <property type="match status" value="1"/>
</dbReference>
<dbReference type="GO" id="GO:0008278">
    <property type="term" value="C:cohesin complex"/>
    <property type="evidence" value="ECO:0007669"/>
    <property type="project" value="InterPro"/>
</dbReference>
<dbReference type="GO" id="GO:0016887">
    <property type="term" value="F:ATP hydrolysis activity"/>
    <property type="evidence" value="ECO:0007669"/>
    <property type="project" value="InterPro"/>
</dbReference>
<reference evidence="10 11" key="1">
    <citation type="journal article" name="Sci. Rep.">
        <title>Genome-scale phylogenetic analyses confirm Olpidium as the closest living zoosporic fungus to the non-flagellated, terrestrial fungi.</title>
        <authorList>
            <person name="Chang Y."/>
            <person name="Rochon D."/>
            <person name="Sekimoto S."/>
            <person name="Wang Y."/>
            <person name="Chovatia M."/>
            <person name="Sandor L."/>
            <person name="Salamov A."/>
            <person name="Grigoriev I.V."/>
            <person name="Stajich J.E."/>
            <person name="Spatafora J.W."/>
        </authorList>
    </citation>
    <scope>NUCLEOTIDE SEQUENCE [LARGE SCALE GENOMIC DNA]</scope>
    <source>
        <strain evidence="10">S191</strain>
    </source>
</reference>
<dbReference type="Pfam" id="PF02463">
    <property type="entry name" value="SMC_N"/>
    <property type="match status" value="1"/>
</dbReference>